<reference evidence="2 3" key="1">
    <citation type="submission" date="2017-10" db="EMBL/GenBank/DDBJ databases">
        <title>Paenichitinophaga pekingensis gen. nov., sp. nov., isolated from activated sludge.</title>
        <authorList>
            <person name="Jin D."/>
            <person name="Kong X."/>
            <person name="Deng Y."/>
            <person name="Bai Z."/>
        </authorList>
    </citation>
    <scope>NUCLEOTIDE SEQUENCE [LARGE SCALE GENOMIC DNA]</scope>
    <source>
        <strain evidence="2 3">13</strain>
    </source>
</reference>
<accession>A0A291QW77</accession>
<dbReference type="RefSeq" id="WP_098194481.1">
    <property type="nucleotide sequence ID" value="NZ_CP023777.1"/>
</dbReference>
<protein>
    <recommendedName>
        <fullName evidence="4">Tetratricopeptide repeat protein</fullName>
    </recommendedName>
</protein>
<dbReference type="OrthoDB" id="594666at2"/>
<evidence type="ECO:0008006" key="4">
    <source>
        <dbReference type="Google" id="ProtNLM"/>
    </source>
</evidence>
<dbReference type="Proteomes" id="UP000220133">
    <property type="component" value="Chromosome"/>
</dbReference>
<feature type="region of interest" description="Disordered" evidence="1">
    <location>
        <begin position="220"/>
        <end position="244"/>
    </location>
</feature>
<name>A0A291QW77_9BACT</name>
<organism evidence="2 3">
    <name type="scientific">Chitinophaga caeni</name>
    <dbReference type="NCBI Taxonomy" id="2029983"/>
    <lineage>
        <taxon>Bacteria</taxon>
        <taxon>Pseudomonadati</taxon>
        <taxon>Bacteroidota</taxon>
        <taxon>Chitinophagia</taxon>
        <taxon>Chitinophagales</taxon>
        <taxon>Chitinophagaceae</taxon>
        <taxon>Chitinophaga</taxon>
    </lineage>
</organism>
<evidence type="ECO:0000256" key="1">
    <source>
        <dbReference type="SAM" id="MobiDB-lite"/>
    </source>
</evidence>
<dbReference type="KEGG" id="cbae:COR50_13545"/>
<dbReference type="AlphaFoldDB" id="A0A291QW77"/>
<keyword evidence="3" id="KW-1185">Reference proteome</keyword>
<dbReference type="EMBL" id="CP023777">
    <property type="protein sequence ID" value="ATL48104.1"/>
    <property type="molecule type" value="Genomic_DNA"/>
</dbReference>
<gene>
    <name evidence="2" type="ORF">COR50_13545</name>
</gene>
<sequence length="599" mass="66903">MTANKIIHHIFHQQSLHQVSKAELEQLVAAHPYFAAAHLLLAQKEFAAESNMNLPLIKEARLYSSNQHYFNQFITQPIEESIREIPLTTLPLEESSPLAEADQQDTSAGIEPGFTEDQDFKPFDTPNFENSFEDESSPGDEMDILPAQNIHFEGRSAAILEKAYDENNIADPGEDEFVPESAFVVPAVPSGNTETPREEEAPIETTTAIPADNLLEQHPREDDGEQWEAVIPNPSGSTEDDLSTEVPGLTAAEISIEDNDDEWEAPQAIIPVTGTHETDGVEAEAGIANTGAPGEQEPPETAPFNLAGNEEEMEAANQGGIEEEIIPQQVFTTINGTTATGQYHDLIQAEQEESTAVELEETSNVEPLSSQAHFHETEIEEEDSNFYIESSLDTKTIEEPAEMESTVQEEVSEKTGNPAAVETNTISQPAFEEAEVPQAEQALPIKIRPFEAEEFTGNELTFQPLYTEDYFAYKKLKSPADADALDEKGAREMKSFTSWLRQLKQNFSDKSSKDWYHQQLGKMYEDEAPEVSERVEKMAIDSITLQDDIISETLAEIWSSQKQYKKAISVYQKLSLLYPDKNLYFAQKIKDLELQIKHL</sequence>
<proteinExistence type="predicted"/>
<feature type="region of interest" description="Disordered" evidence="1">
    <location>
        <begin position="288"/>
        <end position="320"/>
    </location>
</feature>
<evidence type="ECO:0000313" key="3">
    <source>
        <dbReference type="Proteomes" id="UP000220133"/>
    </source>
</evidence>
<evidence type="ECO:0000313" key="2">
    <source>
        <dbReference type="EMBL" id="ATL48104.1"/>
    </source>
</evidence>